<dbReference type="GO" id="GO:0016836">
    <property type="term" value="F:hydro-lyase activity"/>
    <property type="evidence" value="ECO:0007669"/>
    <property type="project" value="TreeGrafter"/>
</dbReference>
<feature type="domain" description="Mandelate racemase/muconate lactonizing enzyme C-terminal" evidence="4">
    <location>
        <begin position="145"/>
        <end position="241"/>
    </location>
</feature>
<dbReference type="SFLD" id="SFLDG00179">
    <property type="entry name" value="mandelate_racemase"/>
    <property type="match status" value="1"/>
</dbReference>
<keyword evidence="3" id="KW-0460">Magnesium</keyword>
<evidence type="ECO:0000313" key="5">
    <source>
        <dbReference type="EMBL" id="PWJ55558.1"/>
    </source>
</evidence>
<dbReference type="SUPFAM" id="SSF51604">
    <property type="entry name" value="Enolase C-terminal domain-like"/>
    <property type="match status" value="1"/>
</dbReference>
<dbReference type="InterPro" id="IPR013342">
    <property type="entry name" value="Mandelate_racemase_C"/>
</dbReference>
<evidence type="ECO:0000256" key="2">
    <source>
        <dbReference type="ARBA" id="ARBA00022723"/>
    </source>
</evidence>
<dbReference type="InterPro" id="IPR018110">
    <property type="entry name" value="Mandel_Rmase/mucon_lact_enz_CS"/>
</dbReference>
<dbReference type="SUPFAM" id="SSF54826">
    <property type="entry name" value="Enolase N-terminal domain-like"/>
    <property type="match status" value="1"/>
</dbReference>
<dbReference type="InterPro" id="IPR029065">
    <property type="entry name" value="Enolase_C-like"/>
</dbReference>
<gene>
    <name evidence="5" type="ORF">CLV98_11334</name>
</gene>
<dbReference type="SMART" id="SM00922">
    <property type="entry name" value="MR_MLE"/>
    <property type="match status" value="1"/>
</dbReference>
<protein>
    <submittedName>
        <fullName evidence="5">D-galactarolactone cycloisomerase</fullName>
    </submittedName>
</protein>
<dbReference type="GO" id="GO:0000287">
    <property type="term" value="F:magnesium ion binding"/>
    <property type="evidence" value="ECO:0007669"/>
    <property type="project" value="TreeGrafter"/>
</dbReference>
<reference evidence="5 6" key="1">
    <citation type="submission" date="2018-03" db="EMBL/GenBank/DDBJ databases">
        <title>Genomic Encyclopedia of Archaeal and Bacterial Type Strains, Phase II (KMG-II): from individual species to whole genera.</title>
        <authorList>
            <person name="Goeker M."/>
        </authorList>
    </citation>
    <scope>NUCLEOTIDE SEQUENCE [LARGE SCALE GENOMIC DNA]</scope>
    <source>
        <strain evidence="5 6">DSM 100346</strain>
    </source>
</reference>
<dbReference type="PANTHER" id="PTHR13794:SF58">
    <property type="entry name" value="MITOCHONDRIAL ENOLASE SUPERFAMILY MEMBER 1"/>
    <property type="match status" value="1"/>
</dbReference>
<dbReference type="GO" id="GO:0016052">
    <property type="term" value="P:carbohydrate catabolic process"/>
    <property type="evidence" value="ECO:0007669"/>
    <property type="project" value="TreeGrafter"/>
</dbReference>
<dbReference type="CDD" id="cd03316">
    <property type="entry name" value="MR_like"/>
    <property type="match status" value="1"/>
</dbReference>
<dbReference type="Pfam" id="PF02746">
    <property type="entry name" value="MR_MLE_N"/>
    <property type="match status" value="1"/>
</dbReference>
<dbReference type="GO" id="GO:0016854">
    <property type="term" value="F:racemase and epimerase activity"/>
    <property type="evidence" value="ECO:0007669"/>
    <property type="project" value="UniProtKB-ARBA"/>
</dbReference>
<evidence type="ECO:0000259" key="4">
    <source>
        <dbReference type="SMART" id="SM00922"/>
    </source>
</evidence>
<dbReference type="Gene3D" id="3.30.390.10">
    <property type="entry name" value="Enolase-like, N-terminal domain"/>
    <property type="match status" value="1"/>
</dbReference>
<dbReference type="Pfam" id="PF13378">
    <property type="entry name" value="MR_MLE_C"/>
    <property type="match status" value="1"/>
</dbReference>
<dbReference type="PROSITE" id="PS00908">
    <property type="entry name" value="MR_MLE_1"/>
    <property type="match status" value="1"/>
</dbReference>
<dbReference type="SFLD" id="SFLDS00001">
    <property type="entry name" value="Enolase"/>
    <property type="match status" value="1"/>
</dbReference>
<keyword evidence="5" id="KW-0413">Isomerase</keyword>
<evidence type="ECO:0000256" key="1">
    <source>
        <dbReference type="ARBA" id="ARBA00001946"/>
    </source>
</evidence>
<dbReference type="PANTHER" id="PTHR13794">
    <property type="entry name" value="ENOLASE SUPERFAMILY, MANDELATE RACEMASE"/>
    <property type="match status" value="1"/>
</dbReference>
<keyword evidence="6" id="KW-1185">Reference proteome</keyword>
<dbReference type="InterPro" id="IPR036849">
    <property type="entry name" value="Enolase-like_C_sf"/>
</dbReference>
<organism evidence="5 6">
    <name type="scientific">Dyadobacter jejuensis</name>
    <dbReference type="NCBI Taxonomy" id="1082580"/>
    <lineage>
        <taxon>Bacteria</taxon>
        <taxon>Pseudomonadati</taxon>
        <taxon>Bacteroidota</taxon>
        <taxon>Cytophagia</taxon>
        <taxon>Cytophagales</taxon>
        <taxon>Spirosomataceae</taxon>
        <taxon>Dyadobacter</taxon>
    </lineage>
</organism>
<dbReference type="RefSeq" id="WP_109676999.1">
    <property type="nucleotide sequence ID" value="NZ_QGDT01000013.1"/>
</dbReference>
<accession>A0A316AE58</accession>
<evidence type="ECO:0000313" key="6">
    <source>
        <dbReference type="Proteomes" id="UP000245880"/>
    </source>
</evidence>
<evidence type="ECO:0000256" key="3">
    <source>
        <dbReference type="ARBA" id="ARBA00022842"/>
    </source>
</evidence>
<dbReference type="InterPro" id="IPR046945">
    <property type="entry name" value="RHMD-like"/>
</dbReference>
<dbReference type="Gene3D" id="3.20.20.120">
    <property type="entry name" value="Enolase-like C-terminal domain"/>
    <property type="match status" value="1"/>
</dbReference>
<name>A0A316AE58_9BACT</name>
<dbReference type="EMBL" id="QGDT01000013">
    <property type="protein sequence ID" value="PWJ55558.1"/>
    <property type="molecule type" value="Genomic_DNA"/>
</dbReference>
<comment type="caution">
    <text evidence="5">The sequence shown here is derived from an EMBL/GenBank/DDBJ whole genome shotgun (WGS) entry which is preliminary data.</text>
</comment>
<dbReference type="InterPro" id="IPR029017">
    <property type="entry name" value="Enolase-like_N"/>
</dbReference>
<comment type="cofactor">
    <cofactor evidence="1">
        <name>Mg(2+)</name>
        <dbReference type="ChEBI" id="CHEBI:18420"/>
    </cofactor>
</comment>
<dbReference type="InterPro" id="IPR013341">
    <property type="entry name" value="Mandelate_racemase_N_dom"/>
</dbReference>
<dbReference type="AlphaFoldDB" id="A0A316AE58"/>
<sequence>MKIKSIETFILTDKLKESFYFSQWEYSERRICIVKITSYTGHVGWGEGYGPAAIIRASVEFLAPYVVGQHALETETIWSIMYRRSLDFARRGILVSAISAIDVALWDLKGKIMEQPVHLLLGGKKRDTITPYATGLYFTNCDNQAEVLCKEAKDYVSLGYKAMKMKVGLTIEEDIDHVRKIREAIGPDVKLMIDSNHAYNLREAIQLARAVESYDIHWFEEPISPEYYDQYAELRRNTTIPIAGGECEHLRYGFQTLLKSNSVDIVQPDICGCGGLTEAKRIATLATVYGVDLVPHTWGTGIAIAAATHFVANLETIPGRLRTPFNFMEYDRTENGLREALTTTDMEVVDGEIVISDAPGLGFTVNEDALEQYSLKVPLWNSDIKDYILAES</sequence>
<dbReference type="Proteomes" id="UP000245880">
    <property type="component" value="Unassembled WGS sequence"/>
</dbReference>
<dbReference type="OrthoDB" id="9796450at2"/>
<dbReference type="GO" id="GO:0009063">
    <property type="term" value="P:amino acid catabolic process"/>
    <property type="evidence" value="ECO:0007669"/>
    <property type="project" value="InterPro"/>
</dbReference>
<proteinExistence type="predicted"/>
<keyword evidence="2" id="KW-0479">Metal-binding</keyword>